<feature type="transmembrane region" description="Helical" evidence="1">
    <location>
        <begin position="6"/>
        <end position="31"/>
    </location>
</feature>
<feature type="transmembrane region" description="Helical" evidence="1">
    <location>
        <begin position="88"/>
        <end position="109"/>
    </location>
</feature>
<protein>
    <recommendedName>
        <fullName evidence="4">G protein-coupled receptor</fullName>
    </recommendedName>
</protein>
<feature type="transmembrane region" description="Helical" evidence="1">
    <location>
        <begin position="135"/>
        <end position="158"/>
    </location>
</feature>
<keyword evidence="3" id="KW-1185">Reference proteome</keyword>
<comment type="caution">
    <text evidence="2">The sequence shown here is derived from an EMBL/GenBank/DDBJ whole genome shotgun (WGS) entry which is preliminary data.</text>
</comment>
<dbReference type="EMBL" id="BTSX01000001">
    <property type="protein sequence ID" value="GMS81548.1"/>
    <property type="molecule type" value="Genomic_DNA"/>
</dbReference>
<keyword evidence="1" id="KW-1133">Transmembrane helix</keyword>
<feature type="transmembrane region" description="Helical" evidence="1">
    <location>
        <begin position="184"/>
        <end position="202"/>
    </location>
</feature>
<dbReference type="PANTHER" id="PTHR22718:SF11">
    <property type="entry name" value="7TM GPCR SERPENTINE RECEPTOR CLASS X (SRX) DOMAIN-CONTAINING PROTEIN"/>
    <property type="match status" value="1"/>
</dbReference>
<evidence type="ECO:0000313" key="3">
    <source>
        <dbReference type="Proteomes" id="UP001432027"/>
    </source>
</evidence>
<keyword evidence="1" id="KW-0472">Membrane</keyword>
<reference evidence="2" key="1">
    <citation type="submission" date="2023-10" db="EMBL/GenBank/DDBJ databases">
        <title>Genome assembly of Pristionchus species.</title>
        <authorList>
            <person name="Yoshida K."/>
            <person name="Sommer R.J."/>
        </authorList>
    </citation>
    <scope>NUCLEOTIDE SEQUENCE</scope>
    <source>
        <strain evidence="2">RS0144</strain>
    </source>
</reference>
<dbReference type="AlphaFoldDB" id="A0AAV5SH77"/>
<keyword evidence="1" id="KW-0812">Transmembrane</keyword>
<dbReference type="Proteomes" id="UP001432027">
    <property type="component" value="Unassembled WGS sequence"/>
</dbReference>
<feature type="non-terminal residue" evidence="2">
    <location>
        <position position="1"/>
    </location>
</feature>
<evidence type="ECO:0000313" key="2">
    <source>
        <dbReference type="EMBL" id="GMS81548.1"/>
    </source>
</evidence>
<sequence>APMYILYLQPLITDIIFLLIIMCYLAPAVLIQNNICPLHMRLYASYILDSAQAFCFFNNSLSHVSLAANRLVVTVHPRFDIFTKSRSVIISIVQQLIDLLICITAQFSLPCCRLEIDYTIFNFRQVLVPGMPNYVLAYIQLPVKIVFSAIPFIIYCFVGDIHHHLKVRSSYTYRVSNPLEHARFAAQFATISFIYILSWLMFSVI</sequence>
<feature type="non-terminal residue" evidence="2">
    <location>
        <position position="205"/>
    </location>
</feature>
<accession>A0AAV5SH77</accession>
<proteinExistence type="predicted"/>
<dbReference type="PANTHER" id="PTHR22718">
    <property type="entry name" value="SERPENTINE RECEPTOR, CLASS X"/>
    <property type="match status" value="1"/>
</dbReference>
<evidence type="ECO:0000256" key="1">
    <source>
        <dbReference type="SAM" id="Phobius"/>
    </source>
</evidence>
<name>A0AAV5SH77_9BILA</name>
<organism evidence="2 3">
    <name type="scientific">Pristionchus entomophagus</name>
    <dbReference type="NCBI Taxonomy" id="358040"/>
    <lineage>
        <taxon>Eukaryota</taxon>
        <taxon>Metazoa</taxon>
        <taxon>Ecdysozoa</taxon>
        <taxon>Nematoda</taxon>
        <taxon>Chromadorea</taxon>
        <taxon>Rhabditida</taxon>
        <taxon>Rhabditina</taxon>
        <taxon>Diplogasteromorpha</taxon>
        <taxon>Diplogasteroidea</taxon>
        <taxon>Neodiplogasteridae</taxon>
        <taxon>Pristionchus</taxon>
    </lineage>
</organism>
<gene>
    <name evidence="2" type="ORF">PENTCL1PPCAC_3723</name>
</gene>
<evidence type="ECO:0008006" key="4">
    <source>
        <dbReference type="Google" id="ProtNLM"/>
    </source>
</evidence>